<keyword evidence="6" id="KW-1185">Reference proteome</keyword>
<dbReference type="InterPro" id="IPR003439">
    <property type="entry name" value="ABC_transporter-like_ATP-bd"/>
</dbReference>
<protein>
    <submittedName>
        <fullName evidence="5">ATP-binding cassette domain-containing protein</fullName>
    </submittedName>
</protein>
<reference evidence="5 6" key="1">
    <citation type="submission" date="2020-08" db="EMBL/GenBank/DDBJ databases">
        <title>Oceanospirillum sp. nov. isolated from marine sediment.</title>
        <authorList>
            <person name="Ji X."/>
        </authorList>
    </citation>
    <scope>NUCLEOTIDE SEQUENCE [LARGE SCALE GENOMIC DNA]</scope>
    <source>
        <strain evidence="5 6">D5</strain>
    </source>
</reference>
<dbReference type="AlphaFoldDB" id="A0A839IRD3"/>
<keyword evidence="1" id="KW-0813">Transport</keyword>
<dbReference type="SUPFAM" id="SSF52540">
    <property type="entry name" value="P-loop containing nucleoside triphosphate hydrolases"/>
    <property type="match status" value="1"/>
</dbReference>
<evidence type="ECO:0000256" key="1">
    <source>
        <dbReference type="ARBA" id="ARBA00022448"/>
    </source>
</evidence>
<dbReference type="InterPro" id="IPR027417">
    <property type="entry name" value="P-loop_NTPase"/>
</dbReference>
<gene>
    <name evidence="5" type="ORF">H4O21_10590</name>
</gene>
<accession>A0A839IRD3</accession>
<keyword evidence="3 5" id="KW-0067">ATP-binding</keyword>
<dbReference type="GO" id="GO:0043190">
    <property type="term" value="C:ATP-binding cassette (ABC) transporter complex"/>
    <property type="evidence" value="ECO:0007669"/>
    <property type="project" value="TreeGrafter"/>
</dbReference>
<dbReference type="Gene3D" id="3.40.50.300">
    <property type="entry name" value="P-loop containing nucleotide triphosphate hydrolases"/>
    <property type="match status" value="1"/>
</dbReference>
<evidence type="ECO:0000256" key="2">
    <source>
        <dbReference type="ARBA" id="ARBA00022741"/>
    </source>
</evidence>
<dbReference type="PANTHER" id="PTHR43553">
    <property type="entry name" value="HEAVY METAL TRANSPORTER"/>
    <property type="match status" value="1"/>
</dbReference>
<evidence type="ECO:0000256" key="3">
    <source>
        <dbReference type="ARBA" id="ARBA00022840"/>
    </source>
</evidence>
<dbReference type="EMBL" id="JACJFM010000011">
    <property type="protein sequence ID" value="MBB1487059.1"/>
    <property type="molecule type" value="Genomic_DNA"/>
</dbReference>
<dbReference type="GO" id="GO:0042626">
    <property type="term" value="F:ATPase-coupled transmembrane transporter activity"/>
    <property type="evidence" value="ECO:0007669"/>
    <property type="project" value="TreeGrafter"/>
</dbReference>
<evidence type="ECO:0000259" key="4">
    <source>
        <dbReference type="PROSITE" id="PS50893"/>
    </source>
</evidence>
<evidence type="ECO:0000313" key="6">
    <source>
        <dbReference type="Proteomes" id="UP000565262"/>
    </source>
</evidence>
<dbReference type="InterPro" id="IPR050095">
    <property type="entry name" value="ECF_ABC_transporter_ATP-bd"/>
</dbReference>
<dbReference type="Pfam" id="PF00005">
    <property type="entry name" value="ABC_tran"/>
    <property type="match status" value="1"/>
</dbReference>
<dbReference type="SMART" id="SM00382">
    <property type="entry name" value="AAA"/>
    <property type="match status" value="1"/>
</dbReference>
<proteinExistence type="predicted"/>
<evidence type="ECO:0000313" key="5">
    <source>
        <dbReference type="EMBL" id="MBB1487059.1"/>
    </source>
</evidence>
<dbReference type="InterPro" id="IPR003593">
    <property type="entry name" value="AAA+_ATPase"/>
</dbReference>
<dbReference type="RefSeq" id="WP_182808837.1">
    <property type="nucleotide sequence ID" value="NZ_JACJFM010000011.1"/>
</dbReference>
<comment type="caution">
    <text evidence="5">The sequence shown here is derived from an EMBL/GenBank/DDBJ whole genome shotgun (WGS) entry which is preliminary data.</text>
</comment>
<sequence length="258" mass="29010">MLLDIRNADAWVNQNKIFNGLNLQIEQGEKIAVLGPNGAGKSTLLKLITREIYPVVKENSYIRLYGSETINLWELRKKIGLLSQDLQADYTPYCTGLDVVLSGFFGSVGQHGHLQATDEQRTQALQTMKQLGIIQAESIMYQRLSTGQQRRLLLARALIHQPEALIFDEPSSGLDPGAAFALLKQMRNFCRPDHSLILVTHHLDEIIPEVQRVVLIKQGKIVADGDKARILTSTNISLLYDIPVIVSEQDNWYRIRPA</sequence>
<dbReference type="PROSITE" id="PS50893">
    <property type="entry name" value="ABC_TRANSPORTER_2"/>
    <property type="match status" value="1"/>
</dbReference>
<name>A0A839IRD3_9GAMM</name>
<keyword evidence="2" id="KW-0547">Nucleotide-binding</keyword>
<dbReference type="Proteomes" id="UP000565262">
    <property type="component" value="Unassembled WGS sequence"/>
</dbReference>
<dbReference type="GO" id="GO:0005524">
    <property type="term" value="F:ATP binding"/>
    <property type="evidence" value="ECO:0007669"/>
    <property type="project" value="UniProtKB-KW"/>
</dbReference>
<dbReference type="GO" id="GO:0016887">
    <property type="term" value="F:ATP hydrolysis activity"/>
    <property type="evidence" value="ECO:0007669"/>
    <property type="project" value="InterPro"/>
</dbReference>
<organism evidence="5 6">
    <name type="scientific">Oceanospirillum sediminis</name>
    <dbReference type="NCBI Taxonomy" id="2760088"/>
    <lineage>
        <taxon>Bacteria</taxon>
        <taxon>Pseudomonadati</taxon>
        <taxon>Pseudomonadota</taxon>
        <taxon>Gammaproteobacteria</taxon>
        <taxon>Oceanospirillales</taxon>
        <taxon>Oceanospirillaceae</taxon>
        <taxon>Oceanospirillum</taxon>
    </lineage>
</organism>
<dbReference type="PANTHER" id="PTHR43553:SF3">
    <property type="entry name" value="ABC TRANSPORTER ATP-BINDING PROTEIN MODF"/>
    <property type="match status" value="1"/>
</dbReference>
<feature type="domain" description="ABC transporter" evidence="4">
    <location>
        <begin position="3"/>
        <end position="243"/>
    </location>
</feature>